<evidence type="ECO:0000313" key="2">
    <source>
        <dbReference type="EMBL" id="SDB86970.1"/>
    </source>
</evidence>
<dbReference type="OrthoDB" id="2880473at2"/>
<dbReference type="InterPro" id="IPR046318">
    <property type="entry name" value="DUF5344"/>
</dbReference>
<dbReference type="STRING" id="1464122.SAMN05421737_102155"/>
<organism evidence="2 3">
    <name type="scientific">Shouchella lonarensis</name>
    <dbReference type="NCBI Taxonomy" id="1464122"/>
    <lineage>
        <taxon>Bacteria</taxon>
        <taxon>Bacillati</taxon>
        <taxon>Bacillota</taxon>
        <taxon>Bacilli</taxon>
        <taxon>Bacillales</taxon>
        <taxon>Bacillaceae</taxon>
        <taxon>Shouchella</taxon>
    </lineage>
</organism>
<dbReference type="EMBL" id="FMYM01000002">
    <property type="protein sequence ID" value="SDB86970.1"/>
    <property type="molecule type" value="Genomic_DNA"/>
</dbReference>
<proteinExistence type="predicted"/>
<keyword evidence="3" id="KW-1185">Reference proteome</keyword>
<evidence type="ECO:0000256" key="1">
    <source>
        <dbReference type="SAM" id="Coils"/>
    </source>
</evidence>
<protein>
    <submittedName>
        <fullName evidence="2">Uncharacterized protein</fullName>
    </submittedName>
</protein>
<name>A0A1G6GY31_9BACI</name>
<dbReference type="AlphaFoldDB" id="A0A1G6GY31"/>
<reference evidence="3" key="1">
    <citation type="submission" date="2016-09" db="EMBL/GenBank/DDBJ databases">
        <authorList>
            <person name="Varghese N."/>
            <person name="Submissions S."/>
        </authorList>
    </citation>
    <scope>NUCLEOTIDE SEQUENCE [LARGE SCALE GENOMIC DNA]</scope>
    <source>
        <strain evidence="3">25nlg</strain>
    </source>
</reference>
<keyword evidence="1" id="KW-0175">Coiled coil</keyword>
<feature type="coiled-coil region" evidence="1">
    <location>
        <begin position="21"/>
        <end position="79"/>
    </location>
</feature>
<evidence type="ECO:0000313" key="3">
    <source>
        <dbReference type="Proteomes" id="UP000242662"/>
    </source>
</evidence>
<gene>
    <name evidence="2" type="ORF">SAMN05421737_102155</name>
</gene>
<dbReference type="RefSeq" id="WP_090774733.1">
    <property type="nucleotide sequence ID" value="NZ_FMYM01000002.1"/>
</dbReference>
<accession>A0A1G6GY31</accession>
<dbReference type="Proteomes" id="UP000242662">
    <property type="component" value="Unassembled WGS sequence"/>
</dbReference>
<dbReference type="Pfam" id="PF17279">
    <property type="entry name" value="DUF5344"/>
    <property type="match status" value="1"/>
</dbReference>
<sequence length="85" mass="9677">MEIKVNVPEALEILKAVGSLADSFEKESVESNEELEMLSAETGEMEDILDKLSRYFQALSQMEQEFQTLVQEYEQLDKELAGKMA</sequence>